<protein>
    <recommendedName>
        <fullName evidence="2">Fungal calcium binding protein domain-containing protein</fullName>
    </recommendedName>
</protein>
<dbReference type="Proteomes" id="UP000800035">
    <property type="component" value="Unassembled WGS sequence"/>
</dbReference>
<proteinExistence type="predicted"/>
<dbReference type="AlphaFoldDB" id="A0A6A5U0Y9"/>
<feature type="region of interest" description="Disordered" evidence="1">
    <location>
        <begin position="34"/>
        <end position="53"/>
    </location>
</feature>
<organism evidence="3 4">
    <name type="scientific">Byssothecium circinans</name>
    <dbReference type="NCBI Taxonomy" id="147558"/>
    <lineage>
        <taxon>Eukaryota</taxon>
        <taxon>Fungi</taxon>
        <taxon>Dikarya</taxon>
        <taxon>Ascomycota</taxon>
        <taxon>Pezizomycotina</taxon>
        <taxon>Dothideomycetes</taxon>
        <taxon>Pleosporomycetidae</taxon>
        <taxon>Pleosporales</taxon>
        <taxon>Massarineae</taxon>
        <taxon>Massarinaceae</taxon>
        <taxon>Byssothecium</taxon>
    </lineage>
</organism>
<dbReference type="InterPro" id="IPR022013">
    <property type="entry name" value="CBP"/>
</dbReference>
<name>A0A6A5U0Y9_9PLEO</name>
<accession>A0A6A5U0Y9</accession>
<feature type="region of interest" description="Disordered" evidence="1">
    <location>
        <begin position="1"/>
        <end position="25"/>
    </location>
</feature>
<feature type="domain" description="Fungal calcium binding protein" evidence="2">
    <location>
        <begin position="119"/>
        <end position="189"/>
    </location>
</feature>
<evidence type="ECO:0000256" key="1">
    <source>
        <dbReference type="SAM" id="MobiDB-lite"/>
    </source>
</evidence>
<feature type="compositionally biased region" description="Polar residues" evidence="1">
    <location>
        <begin position="1"/>
        <end position="18"/>
    </location>
</feature>
<sequence>PPVPTSPTKQQPETIPSRKSSRKRINKTSLTIQRAHHHNTQHQHQPTPSTTTLTHSINFNLLHLFKPFQSQTPNPHPTSKMHASTIFTALFAAAAMAAPSPSPANTNNAAALISRDPNVAEVQAAAKTAMDAKVAAGCNYVKCVIALAPASAVCAAAAAEGGVNIVADIACFAAALDISANPPAACKGC</sequence>
<evidence type="ECO:0000259" key="2">
    <source>
        <dbReference type="Pfam" id="PF12192"/>
    </source>
</evidence>
<keyword evidence="4" id="KW-1185">Reference proteome</keyword>
<gene>
    <name evidence="3" type="ORF">CC80DRAFT_14194</name>
</gene>
<evidence type="ECO:0000313" key="4">
    <source>
        <dbReference type="Proteomes" id="UP000800035"/>
    </source>
</evidence>
<dbReference type="EMBL" id="ML976986">
    <property type="protein sequence ID" value="KAF1958525.1"/>
    <property type="molecule type" value="Genomic_DNA"/>
</dbReference>
<reference evidence="3" key="1">
    <citation type="journal article" date="2020" name="Stud. Mycol.">
        <title>101 Dothideomycetes genomes: a test case for predicting lifestyles and emergence of pathogens.</title>
        <authorList>
            <person name="Haridas S."/>
            <person name="Albert R."/>
            <person name="Binder M."/>
            <person name="Bloem J."/>
            <person name="Labutti K."/>
            <person name="Salamov A."/>
            <person name="Andreopoulos B."/>
            <person name="Baker S."/>
            <person name="Barry K."/>
            <person name="Bills G."/>
            <person name="Bluhm B."/>
            <person name="Cannon C."/>
            <person name="Castanera R."/>
            <person name="Culley D."/>
            <person name="Daum C."/>
            <person name="Ezra D."/>
            <person name="Gonzalez J."/>
            <person name="Henrissat B."/>
            <person name="Kuo A."/>
            <person name="Liang C."/>
            <person name="Lipzen A."/>
            <person name="Lutzoni F."/>
            <person name="Magnuson J."/>
            <person name="Mondo S."/>
            <person name="Nolan M."/>
            <person name="Ohm R."/>
            <person name="Pangilinan J."/>
            <person name="Park H.-J."/>
            <person name="Ramirez L."/>
            <person name="Alfaro M."/>
            <person name="Sun H."/>
            <person name="Tritt A."/>
            <person name="Yoshinaga Y."/>
            <person name="Zwiers L.-H."/>
            <person name="Turgeon B."/>
            <person name="Goodwin S."/>
            <person name="Spatafora J."/>
            <person name="Crous P."/>
            <person name="Grigoriev I."/>
        </authorList>
    </citation>
    <scope>NUCLEOTIDE SEQUENCE</scope>
    <source>
        <strain evidence="3">CBS 675.92</strain>
    </source>
</reference>
<dbReference type="OrthoDB" id="3036244at2759"/>
<dbReference type="Gene3D" id="1.10.1740.120">
    <property type="match status" value="1"/>
</dbReference>
<evidence type="ECO:0000313" key="3">
    <source>
        <dbReference type="EMBL" id="KAF1958525.1"/>
    </source>
</evidence>
<feature type="non-terminal residue" evidence="3">
    <location>
        <position position="1"/>
    </location>
</feature>
<feature type="compositionally biased region" description="Low complexity" evidence="1">
    <location>
        <begin position="42"/>
        <end position="53"/>
    </location>
</feature>
<dbReference type="Pfam" id="PF12192">
    <property type="entry name" value="CBP"/>
    <property type="match status" value="1"/>
</dbReference>